<gene>
    <name evidence="1" type="ORF">GJV77_08370</name>
</gene>
<evidence type="ECO:0000313" key="2">
    <source>
        <dbReference type="Proteomes" id="UP000488936"/>
    </source>
</evidence>
<dbReference type="RefSeq" id="WP_155035920.1">
    <property type="nucleotide sequence ID" value="NZ_JBHTIG010000053.1"/>
</dbReference>
<comment type="caution">
    <text evidence="1">The sequence shown here is derived from an EMBL/GenBank/DDBJ whole genome shotgun (WGS) entry which is preliminary data.</text>
</comment>
<sequence>MEKLACKTCGHLILPTTAKKNDGMCALCAKGMITEQCQVCHKVVYGVSTIHNGTRMCLSCNQDHSLKRSLQWRELCSDTLTYIATDSIKIKLFPAYTEVFVTEQCLGFYYPLCSLQFQWKGDQTTETVHIVSHNGLWFAEEGEPNNPYESFSMFDRIGDKYKLTGSLTNFSGWKYVQALYKFMEREFKHLSQTHESKQAFIEAVLASYPHKLGDFDKEYYIETYYEYTMRKQACVEKGFLPYDSIDKAVFSLFNEEHFIAIGEEIIDYREAGGVDRPLGVCWSESFFGDGNHIFAFLDENKDKVYLVNQYS</sequence>
<organism evidence="1 2">
    <name type="scientific">Myroides pelagicus</name>
    <dbReference type="NCBI Taxonomy" id="270914"/>
    <lineage>
        <taxon>Bacteria</taxon>
        <taxon>Pseudomonadati</taxon>
        <taxon>Bacteroidota</taxon>
        <taxon>Flavobacteriia</taxon>
        <taxon>Flavobacteriales</taxon>
        <taxon>Flavobacteriaceae</taxon>
        <taxon>Myroides</taxon>
    </lineage>
</organism>
<keyword evidence="2" id="KW-1185">Reference proteome</keyword>
<proteinExistence type="predicted"/>
<dbReference type="OrthoDB" id="1454386at2"/>
<name>A0A7K1GN13_9FLAO</name>
<accession>A0A7K1GN13</accession>
<reference evidence="1 2" key="1">
    <citation type="journal article" date="2006" name="Int. J. Syst. Evol. Microbiol.">
        <title>Myroides pelagicus sp. nov., isolated from seawater in Thailand.</title>
        <authorList>
            <person name="Yoon J."/>
            <person name="Maneerat S."/>
            <person name="Kawai F."/>
            <person name="Yokota A."/>
        </authorList>
    </citation>
    <scope>NUCLEOTIDE SEQUENCE [LARGE SCALE GENOMIC DNA]</scope>
    <source>
        <strain evidence="1 2">SM1T</strain>
    </source>
</reference>
<dbReference type="Proteomes" id="UP000488936">
    <property type="component" value="Unassembled WGS sequence"/>
</dbReference>
<dbReference type="EMBL" id="WMJY01000016">
    <property type="protein sequence ID" value="MTH29929.1"/>
    <property type="molecule type" value="Genomic_DNA"/>
</dbReference>
<evidence type="ECO:0000313" key="1">
    <source>
        <dbReference type="EMBL" id="MTH29929.1"/>
    </source>
</evidence>
<protein>
    <submittedName>
        <fullName evidence="1">Uncharacterized protein</fullName>
    </submittedName>
</protein>
<dbReference type="AlphaFoldDB" id="A0A7K1GN13"/>